<keyword evidence="10" id="KW-1133">Transmembrane helix</keyword>
<evidence type="ECO:0000256" key="5">
    <source>
        <dbReference type="ARBA" id="ARBA00022741"/>
    </source>
</evidence>
<evidence type="ECO:0000256" key="9">
    <source>
        <dbReference type="SAM" id="MobiDB-lite"/>
    </source>
</evidence>
<evidence type="ECO:0000256" key="2">
    <source>
        <dbReference type="ARBA" id="ARBA00012438"/>
    </source>
</evidence>
<dbReference type="Pfam" id="PF13796">
    <property type="entry name" value="Sensor"/>
    <property type="match status" value="1"/>
</dbReference>
<evidence type="ECO:0000256" key="8">
    <source>
        <dbReference type="ARBA" id="ARBA00023012"/>
    </source>
</evidence>
<comment type="caution">
    <text evidence="13">The sequence shown here is derived from an EMBL/GenBank/DDBJ whole genome shotgun (WGS) entry which is preliminary data.</text>
</comment>
<evidence type="ECO:0000313" key="13">
    <source>
        <dbReference type="EMBL" id="NMH82381.1"/>
    </source>
</evidence>
<dbReference type="Proteomes" id="UP001296706">
    <property type="component" value="Unassembled WGS sequence"/>
</dbReference>
<keyword evidence="8" id="KW-0902">Two-component regulatory system</keyword>
<keyword evidence="14" id="KW-1185">Reference proteome</keyword>
<evidence type="ECO:0000256" key="6">
    <source>
        <dbReference type="ARBA" id="ARBA00022777"/>
    </source>
</evidence>
<keyword evidence="5" id="KW-0547">Nucleotide-binding</keyword>
<dbReference type="EC" id="2.7.13.3" evidence="2"/>
<gene>
    <name evidence="13" type="ORF">HF577_35500</name>
</gene>
<keyword evidence="3" id="KW-0597">Phosphoprotein</keyword>
<evidence type="ECO:0000256" key="3">
    <source>
        <dbReference type="ARBA" id="ARBA00022553"/>
    </source>
</evidence>
<feature type="region of interest" description="Disordered" evidence="9">
    <location>
        <begin position="1"/>
        <end position="36"/>
    </location>
</feature>
<keyword evidence="4" id="KW-0808">Transferase</keyword>
<feature type="transmembrane region" description="Helical" evidence="10">
    <location>
        <begin position="182"/>
        <end position="200"/>
    </location>
</feature>
<keyword evidence="10" id="KW-0812">Transmembrane</keyword>
<keyword evidence="6 13" id="KW-0418">Kinase</keyword>
<evidence type="ECO:0000256" key="1">
    <source>
        <dbReference type="ARBA" id="ARBA00000085"/>
    </source>
</evidence>
<dbReference type="Pfam" id="PF07730">
    <property type="entry name" value="HisKA_3"/>
    <property type="match status" value="1"/>
</dbReference>
<keyword evidence="10" id="KW-0472">Membrane</keyword>
<dbReference type="InterPro" id="IPR050482">
    <property type="entry name" value="Sensor_HK_TwoCompSys"/>
</dbReference>
<dbReference type="CDD" id="cd16917">
    <property type="entry name" value="HATPase_UhpB-NarQ-NarX-like"/>
    <property type="match status" value="1"/>
</dbReference>
<evidence type="ECO:0000313" key="14">
    <source>
        <dbReference type="Proteomes" id="UP001296706"/>
    </source>
</evidence>
<evidence type="ECO:0000259" key="11">
    <source>
        <dbReference type="Pfam" id="PF07730"/>
    </source>
</evidence>
<feature type="transmembrane region" description="Helical" evidence="10">
    <location>
        <begin position="52"/>
        <end position="75"/>
    </location>
</feature>
<dbReference type="InterPro" id="IPR025828">
    <property type="entry name" value="Put_sensor_dom"/>
</dbReference>
<feature type="domain" description="Signal transduction histidine kinase subgroup 3 dimerisation and phosphoacceptor" evidence="11">
    <location>
        <begin position="243"/>
        <end position="310"/>
    </location>
</feature>
<dbReference type="PANTHER" id="PTHR24421">
    <property type="entry name" value="NITRATE/NITRITE SENSOR PROTEIN NARX-RELATED"/>
    <property type="match status" value="1"/>
</dbReference>
<feature type="transmembrane region" description="Helical" evidence="10">
    <location>
        <begin position="148"/>
        <end position="176"/>
    </location>
</feature>
<protein>
    <recommendedName>
        <fullName evidence="2">histidine kinase</fullName>
        <ecNumber evidence="2">2.7.13.3</ecNumber>
    </recommendedName>
</protein>
<dbReference type="PANTHER" id="PTHR24421:SF10">
    <property type="entry name" value="NITRATE_NITRITE SENSOR PROTEIN NARQ"/>
    <property type="match status" value="1"/>
</dbReference>
<proteinExistence type="predicted"/>
<evidence type="ECO:0000256" key="7">
    <source>
        <dbReference type="ARBA" id="ARBA00022840"/>
    </source>
</evidence>
<feature type="compositionally biased region" description="Low complexity" evidence="9">
    <location>
        <begin position="439"/>
        <end position="452"/>
    </location>
</feature>
<dbReference type="EMBL" id="JAAXKY010000228">
    <property type="protein sequence ID" value="NMH82381.1"/>
    <property type="molecule type" value="Genomic_DNA"/>
</dbReference>
<feature type="domain" description="Putative sensor" evidence="12">
    <location>
        <begin position="59"/>
        <end position="215"/>
    </location>
</feature>
<evidence type="ECO:0000256" key="4">
    <source>
        <dbReference type="ARBA" id="ARBA00022679"/>
    </source>
</evidence>
<dbReference type="InterPro" id="IPR036890">
    <property type="entry name" value="HATPase_C_sf"/>
</dbReference>
<reference evidence="13 14" key="1">
    <citation type="submission" date="2020-04" db="EMBL/GenBank/DDBJ databases">
        <authorList>
            <person name="Klaysubun C."/>
            <person name="Duangmal K."/>
            <person name="Lipun K."/>
        </authorList>
    </citation>
    <scope>NUCLEOTIDE SEQUENCE [LARGE SCALE GENOMIC DNA]</scope>
    <source>
        <strain evidence="13 14">JCM 11839</strain>
    </source>
</reference>
<feature type="region of interest" description="Disordered" evidence="9">
    <location>
        <begin position="431"/>
        <end position="452"/>
    </location>
</feature>
<dbReference type="InterPro" id="IPR011712">
    <property type="entry name" value="Sig_transdc_His_kin_sub3_dim/P"/>
</dbReference>
<dbReference type="GO" id="GO:0016301">
    <property type="term" value="F:kinase activity"/>
    <property type="evidence" value="ECO:0007669"/>
    <property type="project" value="UniProtKB-KW"/>
</dbReference>
<feature type="transmembrane region" description="Helical" evidence="10">
    <location>
        <begin position="81"/>
        <end position="104"/>
    </location>
</feature>
<keyword evidence="7" id="KW-0067">ATP-binding</keyword>
<dbReference type="Gene3D" id="1.20.5.1930">
    <property type="match status" value="1"/>
</dbReference>
<accession>A0ABX1RPR8</accession>
<name>A0ABX1RPR8_9PSEU</name>
<dbReference type="SUPFAM" id="SSF55874">
    <property type="entry name" value="ATPase domain of HSP90 chaperone/DNA topoisomerase II/histidine kinase"/>
    <property type="match status" value="1"/>
</dbReference>
<organism evidence="13 14">
    <name type="scientific">Pseudonocardia xinjiangensis</name>
    <dbReference type="NCBI Taxonomy" id="75289"/>
    <lineage>
        <taxon>Bacteria</taxon>
        <taxon>Bacillati</taxon>
        <taxon>Actinomycetota</taxon>
        <taxon>Actinomycetes</taxon>
        <taxon>Pseudonocardiales</taxon>
        <taxon>Pseudonocardiaceae</taxon>
        <taxon>Pseudonocardia</taxon>
    </lineage>
</organism>
<evidence type="ECO:0000259" key="12">
    <source>
        <dbReference type="Pfam" id="PF13796"/>
    </source>
</evidence>
<dbReference type="Gene3D" id="3.30.565.10">
    <property type="entry name" value="Histidine kinase-like ATPase, C-terminal domain"/>
    <property type="match status" value="1"/>
</dbReference>
<comment type="catalytic activity">
    <reaction evidence="1">
        <text>ATP + protein L-histidine = ADP + protein N-phospho-L-histidine.</text>
        <dbReference type="EC" id="2.7.13.3"/>
    </reaction>
</comment>
<sequence length="452" mass="46763">MAITLPSPGPEGDRAGPPFHPRASRRPDVGPDPLRPPVVIGQTARVTRVGEWLLAAFRLVAGVVTALVALVLLLALVTGLVLVPVFGAGVPVVAGALGATRALAELHRREAGRVFGVPLAGSYTSQPSWSWRDLLACLRDQQNGRDAIWLAAHGVAGVVVFWMTYGLLAALSGLAVGAGGPFSVFTFPVLVIAAVIWWLVPWTVRGFALLARVLLAPSDAALTRRVEQLTDSRAAAVDAQAAELRRIERDLHDGAQARLAAVGMTLGLAAQAVRSDPDQAAALIQEARADAGKALAELRDLVRGIHPPVLADRGLVGGLEAAALLCPVPVALDIDLPVRPQAPVESALYFATAEVLANVGTHSGATAAWLRVRYAGGALSVVVGDDGRGGADPRRGTGLRGIERRLAAFDGTLRVTSPSGGPTEITMELPCALPPPASGPSSPRTTSSSATA</sequence>
<evidence type="ECO:0000256" key="10">
    <source>
        <dbReference type="SAM" id="Phobius"/>
    </source>
</evidence>